<organism evidence="1 2">
    <name type="scientific">Paenimyroides tangerinum</name>
    <dbReference type="NCBI Taxonomy" id="2488728"/>
    <lineage>
        <taxon>Bacteria</taxon>
        <taxon>Pseudomonadati</taxon>
        <taxon>Bacteroidota</taxon>
        <taxon>Flavobacteriia</taxon>
        <taxon>Flavobacteriales</taxon>
        <taxon>Flavobacteriaceae</taxon>
        <taxon>Paenimyroides</taxon>
    </lineage>
</organism>
<sequence>MNKIILTLTIGSFLLYGCGNSTNEKSNNNRETATHQQHQHDDEQTIRLNNGEKWLVNEEMKPFILEAENILTEYINNNLSDYKTLAEQLKEKNSGLIKSCTMKGESHDELHKWLYPHIELIESLSKAESTEEASEIIANLQASFLTYNQYFQ</sequence>
<dbReference type="RefSeq" id="WP_125020261.1">
    <property type="nucleotide sequence ID" value="NZ_RQVQ01000064.1"/>
</dbReference>
<proteinExistence type="predicted"/>
<evidence type="ECO:0000313" key="2">
    <source>
        <dbReference type="Proteomes" id="UP000275719"/>
    </source>
</evidence>
<gene>
    <name evidence="1" type="ORF">EG240_15585</name>
</gene>
<comment type="caution">
    <text evidence="1">The sequence shown here is derived from an EMBL/GenBank/DDBJ whole genome shotgun (WGS) entry which is preliminary data.</text>
</comment>
<dbReference type="AlphaFoldDB" id="A0A3P3VWB8"/>
<dbReference type="Proteomes" id="UP000275719">
    <property type="component" value="Unassembled WGS sequence"/>
</dbReference>
<dbReference type="OrthoDB" id="1440611at2"/>
<dbReference type="EMBL" id="RQVQ01000064">
    <property type="protein sequence ID" value="RRJ87095.1"/>
    <property type="molecule type" value="Genomic_DNA"/>
</dbReference>
<dbReference type="PROSITE" id="PS51257">
    <property type="entry name" value="PROKAR_LIPOPROTEIN"/>
    <property type="match status" value="1"/>
</dbReference>
<keyword evidence="2" id="KW-1185">Reference proteome</keyword>
<protein>
    <recommendedName>
        <fullName evidence="3">Lipoprotein</fullName>
    </recommendedName>
</protein>
<name>A0A3P3VWB8_9FLAO</name>
<evidence type="ECO:0008006" key="3">
    <source>
        <dbReference type="Google" id="ProtNLM"/>
    </source>
</evidence>
<reference evidence="1 2" key="1">
    <citation type="submission" date="2018-11" db="EMBL/GenBank/DDBJ databases">
        <title>Flavobacterium sp. nov., YIM 102701-2 draft genome.</title>
        <authorList>
            <person name="Li G."/>
            <person name="Jiang Y."/>
        </authorList>
    </citation>
    <scope>NUCLEOTIDE SEQUENCE [LARGE SCALE GENOMIC DNA]</scope>
    <source>
        <strain evidence="1 2">YIM 102701-2</strain>
    </source>
</reference>
<accession>A0A3P3VWB8</accession>
<evidence type="ECO:0000313" key="1">
    <source>
        <dbReference type="EMBL" id="RRJ87095.1"/>
    </source>
</evidence>